<accession>A0A2W5PBE3</accession>
<evidence type="ECO:0000256" key="1">
    <source>
        <dbReference type="ARBA" id="ARBA00004571"/>
    </source>
</evidence>
<dbReference type="Pfam" id="PF00593">
    <property type="entry name" value="TonB_dep_Rec_b-barrel"/>
    <property type="match status" value="1"/>
</dbReference>
<keyword evidence="6" id="KW-0408">Iron</keyword>
<evidence type="ECO:0000256" key="5">
    <source>
        <dbReference type="ARBA" id="ARBA00022692"/>
    </source>
</evidence>
<dbReference type="InterPro" id="IPR036942">
    <property type="entry name" value="Beta-barrel_TonB_sf"/>
</dbReference>
<dbReference type="Proteomes" id="UP000249229">
    <property type="component" value="Unassembled WGS sequence"/>
</dbReference>
<sequence length="839" mass="91616">MPRGASAARLYNDKVQARPQHHHGERCRQATRSRARGVDVAGTSFRKALLGASILAGTVALPASAQTAPAAATPENDDIIVTATRRETTLQDAPINISAIGAETLSRQRIDDVRGLAAFTPGLTITDTGPGSTGNVILRGISSADTSNGTNAQSALGIYLGEVPLYLDFKLIDLARVEVLQGPQGTLYGLGTLSGAIRYMPNRPNTDRISLEYHGRYFGVAHGSSPGVNGDATFNLPIVTDHVAFRTATGYYDNPGFIDYPYLLQQPGTSNPQPVRGATAAEGSFGTPADYAANLYRRKDLNYERTFTTRNQLLLQASPDAKLFLTYAHQKTDTGGRQANGAGVLGSGRYDAPWRYVEPTSRKADLYAAELNLGLGGIADLVATAALTNQTIVSQFDNTDLLLDLDYGYEAFPAFSSYNQSTNKYRQFNGEVRLVSTHGGPFSWVIGGFYNNQRQRQQYREYVPGYPEFAGIYRPDNLEYMSFINTRTKEKAAYGEGTLHITDAWQVTGGVRYYKYDAFAQGGTDTPLFSTNTPYPLVVFAPGRIRSGDTAADGFVWKANTSYKLAKELLVYATYSTGYRTGNVNRVAPCVQPIDESVQNVCALPNEVSFQPDRTRNAEVGVRTSLFDRRLQLTGSVYRIQWKGIQVPSQTKYGAVGITVNGSEARSQGFDVSALLRITPRLSLQGTYSYVDAKLTQDAPGIIVSQGQNYDAFAGDRLPGSAKHTASGQATYTQPLGNGADIEATWATSYIGDIYSRVGLRGNGEVIPGYVTHRAAITYRTDRFDIGLFGDNLFDKYAITSISNDRSSYDQVRTDVVERYYAHSVLTPRRIGAEFRVRY</sequence>
<organism evidence="15 16">
    <name type="scientific">Sphingomonas taxi</name>
    <dbReference type="NCBI Taxonomy" id="1549858"/>
    <lineage>
        <taxon>Bacteria</taxon>
        <taxon>Pseudomonadati</taxon>
        <taxon>Pseudomonadota</taxon>
        <taxon>Alphaproteobacteria</taxon>
        <taxon>Sphingomonadales</taxon>
        <taxon>Sphingomonadaceae</taxon>
        <taxon>Sphingomonas</taxon>
    </lineage>
</organism>
<dbReference type="GO" id="GO:0009279">
    <property type="term" value="C:cell outer membrane"/>
    <property type="evidence" value="ECO:0007669"/>
    <property type="project" value="UniProtKB-SubCell"/>
</dbReference>
<dbReference type="SUPFAM" id="SSF56935">
    <property type="entry name" value="Porins"/>
    <property type="match status" value="1"/>
</dbReference>
<evidence type="ECO:0000313" key="16">
    <source>
        <dbReference type="Proteomes" id="UP000249229"/>
    </source>
</evidence>
<keyword evidence="3 11" id="KW-1134">Transmembrane beta strand</keyword>
<dbReference type="GO" id="GO:0006826">
    <property type="term" value="P:iron ion transport"/>
    <property type="evidence" value="ECO:0007669"/>
    <property type="project" value="UniProtKB-KW"/>
</dbReference>
<keyword evidence="9 11" id="KW-0472">Membrane</keyword>
<proteinExistence type="inferred from homology"/>
<comment type="subcellular location">
    <subcellularLocation>
        <location evidence="1 11">Cell outer membrane</location>
        <topology evidence="1 11">Multi-pass membrane protein</topology>
    </subcellularLocation>
</comment>
<keyword evidence="5 11" id="KW-0812">Transmembrane</keyword>
<dbReference type="Gene3D" id="2.170.130.10">
    <property type="entry name" value="TonB-dependent receptor, plug domain"/>
    <property type="match status" value="1"/>
</dbReference>
<evidence type="ECO:0000256" key="7">
    <source>
        <dbReference type="ARBA" id="ARBA00023065"/>
    </source>
</evidence>
<evidence type="ECO:0000256" key="4">
    <source>
        <dbReference type="ARBA" id="ARBA00022496"/>
    </source>
</evidence>
<evidence type="ECO:0000259" key="14">
    <source>
        <dbReference type="Pfam" id="PF07715"/>
    </source>
</evidence>
<comment type="similarity">
    <text evidence="11 12">Belongs to the TonB-dependent receptor family.</text>
</comment>
<dbReference type="Gene3D" id="2.40.170.20">
    <property type="entry name" value="TonB-dependent receptor, beta-barrel domain"/>
    <property type="match status" value="1"/>
</dbReference>
<feature type="domain" description="TonB-dependent receptor plug" evidence="14">
    <location>
        <begin position="90"/>
        <end position="196"/>
    </location>
</feature>
<keyword evidence="4" id="KW-0410">Iron transport</keyword>
<evidence type="ECO:0000256" key="9">
    <source>
        <dbReference type="ARBA" id="ARBA00023136"/>
    </source>
</evidence>
<dbReference type="InterPro" id="IPR012910">
    <property type="entry name" value="Plug_dom"/>
</dbReference>
<evidence type="ECO:0000256" key="11">
    <source>
        <dbReference type="PROSITE-ProRule" id="PRU01360"/>
    </source>
</evidence>
<evidence type="ECO:0000256" key="10">
    <source>
        <dbReference type="ARBA" id="ARBA00023237"/>
    </source>
</evidence>
<evidence type="ECO:0000256" key="8">
    <source>
        <dbReference type="ARBA" id="ARBA00023077"/>
    </source>
</evidence>
<dbReference type="PROSITE" id="PS52016">
    <property type="entry name" value="TONB_DEPENDENT_REC_3"/>
    <property type="match status" value="1"/>
</dbReference>
<dbReference type="PANTHER" id="PTHR32552:SF81">
    <property type="entry name" value="TONB-DEPENDENT OUTER MEMBRANE RECEPTOR"/>
    <property type="match status" value="1"/>
</dbReference>
<protein>
    <submittedName>
        <fullName evidence="15">TonB-dependent receptor</fullName>
    </submittedName>
</protein>
<gene>
    <name evidence="15" type="ORF">DI544_02795</name>
</gene>
<dbReference type="Pfam" id="PF07715">
    <property type="entry name" value="Plug"/>
    <property type="match status" value="1"/>
</dbReference>
<keyword evidence="7" id="KW-0406">Ion transport</keyword>
<keyword evidence="8 12" id="KW-0798">TonB box</keyword>
<evidence type="ECO:0000256" key="2">
    <source>
        <dbReference type="ARBA" id="ARBA00022448"/>
    </source>
</evidence>
<dbReference type="InterPro" id="IPR039426">
    <property type="entry name" value="TonB-dep_rcpt-like"/>
</dbReference>
<dbReference type="InterPro" id="IPR000531">
    <property type="entry name" value="Beta-barrel_TonB"/>
</dbReference>
<evidence type="ECO:0000313" key="15">
    <source>
        <dbReference type="EMBL" id="PZQ63112.1"/>
    </source>
</evidence>
<reference evidence="15 16" key="1">
    <citation type="submission" date="2017-08" db="EMBL/GenBank/DDBJ databases">
        <title>Infants hospitalized years apart are colonized by the same room-sourced microbial strains.</title>
        <authorList>
            <person name="Brooks B."/>
            <person name="Olm M.R."/>
            <person name="Firek B.A."/>
            <person name="Baker R."/>
            <person name="Thomas B.C."/>
            <person name="Morowitz M.J."/>
            <person name="Banfield J.F."/>
        </authorList>
    </citation>
    <scope>NUCLEOTIDE SEQUENCE [LARGE SCALE GENOMIC DNA]</scope>
    <source>
        <strain evidence="15">S2_005_001_R1_22</strain>
    </source>
</reference>
<name>A0A2W5PBE3_9SPHN</name>
<dbReference type="InterPro" id="IPR037066">
    <property type="entry name" value="Plug_dom_sf"/>
</dbReference>
<dbReference type="AlphaFoldDB" id="A0A2W5PBE3"/>
<evidence type="ECO:0000256" key="12">
    <source>
        <dbReference type="RuleBase" id="RU003357"/>
    </source>
</evidence>
<evidence type="ECO:0000256" key="3">
    <source>
        <dbReference type="ARBA" id="ARBA00022452"/>
    </source>
</evidence>
<feature type="domain" description="TonB-dependent receptor-like beta-barrel" evidence="13">
    <location>
        <begin position="313"/>
        <end position="793"/>
    </location>
</feature>
<keyword evidence="15" id="KW-0675">Receptor</keyword>
<keyword evidence="10 11" id="KW-0998">Cell outer membrane</keyword>
<keyword evidence="2 11" id="KW-0813">Transport</keyword>
<dbReference type="EMBL" id="QFQI01000001">
    <property type="protein sequence ID" value="PZQ63112.1"/>
    <property type="molecule type" value="Genomic_DNA"/>
</dbReference>
<comment type="caution">
    <text evidence="15">The sequence shown here is derived from an EMBL/GenBank/DDBJ whole genome shotgun (WGS) entry which is preliminary data.</text>
</comment>
<evidence type="ECO:0000256" key="6">
    <source>
        <dbReference type="ARBA" id="ARBA00023004"/>
    </source>
</evidence>
<evidence type="ECO:0000259" key="13">
    <source>
        <dbReference type="Pfam" id="PF00593"/>
    </source>
</evidence>
<dbReference type="PANTHER" id="PTHR32552">
    <property type="entry name" value="FERRICHROME IRON RECEPTOR-RELATED"/>
    <property type="match status" value="1"/>
</dbReference>